<dbReference type="SUPFAM" id="SSF55729">
    <property type="entry name" value="Acyl-CoA N-acyltransferases (Nat)"/>
    <property type="match status" value="1"/>
</dbReference>
<dbReference type="GO" id="GO:0005737">
    <property type="term" value="C:cytoplasm"/>
    <property type="evidence" value="ECO:0007669"/>
    <property type="project" value="UniProtKB-SubCell"/>
</dbReference>
<dbReference type="EMBL" id="KV407454">
    <property type="protein sequence ID" value="KZF26239.1"/>
    <property type="molecule type" value="Genomic_DNA"/>
</dbReference>
<dbReference type="OMA" id="KEVVYCY"/>
<dbReference type="GeneID" id="28899736"/>
<keyword evidence="6" id="KW-0963">Cytoplasm</keyword>
<evidence type="ECO:0000256" key="8">
    <source>
        <dbReference type="ARBA" id="ARBA00023242"/>
    </source>
</evidence>
<dbReference type="InterPro" id="IPR016181">
    <property type="entry name" value="Acyl_CoA_acyltransferase"/>
</dbReference>
<reference evidence="14 15" key="1">
    <citation type="journal article" date="2016" name="Fungal Biol.">
        <title>The genome of Xylona heveae provides a window into fungal endophytism.</title>
        <authorList>
            <person name="Gazis R."/>
            <person name="Kuo A."/>
            <person name="Riley R."/>
            <person name="LaButti K."/>
            <person name="Lipzen A."/>
            <person name="Lin J."/>
            <person name="Amirebrahimi M."/>
            <person name="Hesse C.N."/>
            <person name="Spatafora J.W."/>
            <person name="Henrissat B."/>
            <person name="Hainaut M."/>
            <person name="Grigoriev I.V."/>
            <person name="Hibbett D.S."/>
        </authorList>
    </citation>
    <scope>NUCLEOTIDE SEQUENCE [LARGE SCALE GENOMIC DNA]</scope>
    <source>
        <strain evidence="14 15">TC161</strain>
    </source>
</reference>
<evidence type="ECO:0000256" key="7">
    <source>
        <dbReference type="ARBA" id="ARBA00022679"/>
    </source>
</evidence>
<evidence type="ECO:0000256" key="12">
    <source>
        <dbReference type="SAM" id="MobiDB-lite"/>
    </source>
</evidence>
<dbReference type="InterPro" id="IPR039949">
    <property type="entry name" value="NAA40"/>
</dbReference>
<dbReference type="RefSeq" id="XP_018191794.1">
    <property type="nucleotide sequence ID" value="XM_018334599.1"/>
</dbReference>
<evidence type="ECO:0000256" key="9">
    <source>
        <dbReference type="ARBA" id="ARBA00023315"/>
    </source>
</evidence>
<keyword evidence="8" id="KW-0539">Nucleus</keyword>
<gene>
    <name evidence="14" type="ORF">L228DRAFT_264660</name>
</gene>
<dbReference type="AlphaFoldDB" id="A0A165JHA5"/>
<dbReference type="GO" id="GO:0043998">
    <property type="term" value="F:histone H2A acetyltransferase activity"/>
    <property type="evidence" value="ECO:0007669"/>
    <property type="project" value="InterPro"/>
</dbReference>
<protein>
    <recommendedName>
        <fullName evidence="5">N-alpha-acetyltransferase 40</fullName>
        <ecNumber evidence="4">2.3.1.257</ecNumber>
    </recommendedName>
</protein>
<evidence type="ECO:0000256" key="4">
    <source>
        <dbReference type="ARBA" id="ARBA00012950"/>
    </source>
</evidence>
<keyword evidence="7" id="KW-0808">Transferase</keyword>
<dbReference type="GO" id="GO:1990189">
    <property type="term" value="F:protein N-terminal-serine acetyltransferase activity"/>
    <property type="evidence" value="ECO:0007669"/>
    <property type="project" value="UniProtKB-EC"/>
</dbReference>
<comment type="catalytic activity">
    <reaction evidence="11">
        <text>N-terminal L-seryl-[histone H4] + acetyl-CoA = N-terminal N(alpha)-acetyl-L-seryl-[histone H4] + CoA + H(+)</text>
        <dbReference type="Rhea" id="RHEA:50596"/>
        <dbReference type="Rhea" id="RHEA-COMP:12740"/>
        <dbReference type="Rhea" id="RHEA-COMP:12743"/>
        <dbReference type="ChEBI" id="CHEBI:15378"/>
        <dbReference type="ChEBI" id="CHEBI:57287"/>
        <dbReference type="ChEBI" id="CHEBI:57288"/>
        <dbReference type="ChEBI" id="CHEBI:64738"/>
        <dbReference type="ChEBI" id="CHEBI:83690"/>
        <dbReference type="EC" id="2.3.1.257"/>
    </reaction>
</comment>
<evidence type="ECO:0000256" key="10">
    <source>
        <dbReference type="ARBA" id="ARBA00047821"/>
    </source>
</evidence>
<dbReference type="Proteomes" id="UP000076632">
    <property type="component" value="Unassembled WGS sequence"/>
</dbReference>
<evidence type="ECO:0000256" key="3">
    <source>
        <dbReference type="ARBA" id="ARBA00008870"/>
    </source>
</evidence>
<comment type="subcellular location">
    <subcellularLocation>
        <location evidence="2">Cytoplasm</location>
    </subcellularLocation>
    <subcellularLocation>
        <location evidence="1">Nucleus</location>
    </subcellularLocation>
</comment>
<dbReference type="Gene3D" id="3.40.630.30">
    <property type="match status" value="1"/>
</dbReference>
<evidence type="ECO:0000256" key="2">
    <source>
        <dbReference type="ARBA" id="ARBA00004496"/>
    </source>
</evidence>
<feature type="compositionally biased region" description="Basic and acidic residues" evidence="12">
    <location>
        <begin position="145"/>
        <end position="187"/>
    </location>
</feature>
<evidence type="ECO:0000256" key="6">
    <source>
        <dbReference type="ARBA" id="ARBA00022490"/>
    </source>
</evidence>
<name>A0A165JHA5_XYLHT</name>
<accession>A0A165JHA5</accession>
<dbReference type="InParanoid" id="A0A165JHA5"/>
<dbReference type="Pfam" id="PF00583">
    <property type="entry name" value="Acetyltransf_1"/>
    <property type="match status" value="1"/>
</dbReference>
<evidence type="ECO:0000256" key="1">
    <source>
        <dbReference type="ARBA" id="ARBA00004123"/>
    </source>
</evidence>
<keyword evidence="9" id="KW-0012">Acyltransferase</keyword>
<keyword evidence="15" id="KW-1185">Reference proteome</keyword>
<dbReference type="PANTHER" id="PTHR20531">
    <property type="entry name" value="N-ALPHA-ACETYLTRANSFERASE 40"/>
    <property type="match status" value="1"/>
</dbReference>
<dbReference type="PROSITE" id="PS51186">
    <property type="entry name" value="GNAT"/>
    <property type="match status" value="1"/>
</dbReference>
<dbReference type="EC" id="2.3.1.257" evidence="4"/>
<comment type="catalytic activity">
    <reaction evidence="10">
        <text>N-terminal L-seryl-[histone H2A] + acetyl-CoA = N-terminal N(alpha)-acetyl-L-seryl-[histone H2A] + CoA + H(+)</text>
        <dbReference type="Rhea" id="RHEA:50600"/>
        <dbReference type="Rhea" id="RHEA-COMP:12742"/>
        <dbReference type="Rhea" id="RHEA-COMP:12744"/>
        <dbReference type="ChEBI" id="CHEBI:15378"/>
        <dbReference type="ChEBI" id="CHEBI:57287"/>
        <dbReference type="ChEBI" id="CHEBI:57288"/>
        <dbReference type="ChEBI" id="CHEBI:64738"/>
        <dbReference type="ChEBI" id="CHEBI:83690"/>
        <dbReference type="EC" id="2.3.1.257"/>
    </reaction>
</comment>
<feature type="domain" description="N-acetyltransferase" evidence="13">
    <location>
        <begin position="137"/>
        <end position="297"/>
    </location>
</feature>
<comment type="similarity">
    <text evidence="3">Belongs to the acetyltransferase family. NAA40 subfamily.</text>
</comment>
<evidence type="ECO:0000259" key="13">
    <source>
        <dbReference type="PROSITE" id="PS51186"/>
    </source>
</evidence>
<evidence type="ECO:0000313" key="14">
    <source>
        <dbReference type="EMBL" id="KZF26239.1"/>
    </source>
</evidence>
<dbReference type="PANTHER" id="PTHR20531:SF1">
    <property type="entry name" value="N-ALPHA-ACETYLTRANSFERASE 40"/>
    <property type="match status" value="1"/>
</dbReference>
<evidence type="ECO:0000256" key="5">
    <source>
        <dbReference type="ARBA" id="ARBA00015043"/>
    </source>
</evidence>
<dbReference type="STRING" id="1328760.A0A165JHA5"/>
<organism evidence="14 15">
    <name type="scientific">Xylona heveae (strain CBS 132557 / TC161)</name>
    <dbReference type="NCBI Taxonomy" id="1328760"/>
    <lineage>
        <taxon>Eukaryota</taxon>
        <taxon>Fungi</taxon>
        <taxon>Dikarya</taxon>
        <taxon>Ascomycota</taxon>
        <taxon>Pezizomycotina</taxon>
        <taxon>Xylonomycetes</taxon>
        <taxon>Xylonales</taxon>
        <taxon>Xylonaceae</taxon>
        <taxon>Xylona</taxon>
    </lineage>
</organism>
<dbReference type="InterPro" id="IPR000182">
    <property type="entry name" value="GNAT_dom"/>
</dbReference>
<dbReference type="OrthoDB" id="424551at2759"/>
<proteinExistence type="inferred from homology"/>
<evidence type="ECO:0000313" key="15">
    <source>
        <dbReference type="Proteomes" id="UP000076632"/>
    </source>
</evidence>
<feature type="region of interest" description="Disordered" evidence="12">
    <location>
        <begin position="145"/>
        <end position="189"/>
    </location>
</feature>
<dbReference type="GO" id="GO:0010485">
    <property type="term" value="F:histone H4 acetyltransferase activity"/>
    <property type="evidence" value="ECO:0007669"/>
    <property type="project" value="InterPro"/>
</dbReference>
<evidence type="ECO:0000256" key="11">
    <source>
        <dbReference type="ARBA" id="ARBA00049524"/>
    </source>
</evidence>
<sequence>MVKRQRSPSDPAPTPMTHELRIEAANKLSLETFQTRFFLSDVTSANKAAERKIKGNGNKHTDHQGNDALTAFTRPSDGARYTISLVDSTSISHADFVACFELIRSTSAAMYKMSDRGWSARRKKAEMADPDMRFLLVRKRDVDREGYPRGDEERETGHEDNGKNVKRQENGHKDNQRKENGHTKERAQTQAGTVEAFLSFMLTYEDDREVVYCYEIHLSSTLRGCGLGRHLMNVLESIGTRVGVEAAMLTCFTKNESGLRFYERLGYVEDEFSPPPRKLRSGKVEKPSYIIMSKPLRREVNGK</sequence>
<dbReference type="GO" id="GO:0005634">
    <property type="term" value="C:nucleus"/>
    <property type="evidence" value="ECO:0007669"/>
    <property type="project" value="UniProtKB-SubCell"/>
</dbReference>